<evidence type="ECO:0000256" key="1">
    <source>
        <dbReference type="SAM" id="MobiDB-lite"/>
    </source>
</evidence>
<dbReference type="EMBL" id="AP003513">
    <property type="protein sequence ID" value="BAD37289.1"/>
    <property type="molecule type" value="Genomic_DNA"/>
</dbReference>
<accession>Q67X30</accession>
<proteinExistence type="predicted"/>
<dbReference type="AlphaFoldDB" id="Q67X30"/>
<sequence>MVRAVAIAVAVGGWSPSGGGRLLDRLHRQRRWPPAAGAFPSSRRGAGGGGQSSKQVLQKCLGANRKNPLVSFL</sequence>
<reference evidence="3" key="1">
    <citation type="journal article" date="2005" name="Nature">
        <title>The map-based sequence of the rice genome.</title>
        <authorList>
            <consortium name="International rice genome sequencing project (IRGSP)"/>
            <person name="Matsumoto T."/>
            <person name="Wu J."/>
            <person name="Kanamori H."/>
            <person name="Katayose Y."/>
            <person name="Fujisawa M."/>
            <person name="Namiki N."/>
            <person name="Mizuno H."/>
            <person name="Yamamoto K."/>
            <person name="Antonio B.A."/>
            <person name="Baba T."/>
            <person name="Sakata K."/>
            <person name="Nagamura Y."/>
            <person name="Aoki H."/>
            <person name="Arikawa K."/>
            <person name="Arita K."/>
            <person name="Bito T."/>
            <person name="Chiden Y."/>
            <person name="Fujitsuka N."/>
            <person name="Fukunaka R."/>
            <person name="Hamada M."/>
            <person name="Harada C."/>
            <person name="Hayashi A."/>
            <person name="Hijishita S."/>
            <person name="Honda M."/>
            <person name="Hosokawa S."/>
            <person name="Ichikawa Y."/>
            <person name="Idonuma A."/>
            <person name="Iijima M."/>
            <person name="Ikeda M."/>
            <person name="Ikeno M."/>
            <person name="Ito K."/>
            <person name="Ito S."/>
            <person name="Ito T."/>
            <person name="Ito Y."/>
            <person name="Ito Y."/>
            <person name="Iwabuchi A."/>
            <person name="Kamiya K."/>
            <person name="Karasawa W."/>
            <person name="Kurita K."/>
            <person name="Katagiri S."/>
            <person name="Kikuta A."/>
            <person name="Kobayashi H."/>
            <person name="Kobayashi N."/>
            <person name="Machita K."/>
            <person name="Maehara T."/>
            <person name="Masukawa M."/>
            <person name="Mizubayashi T."/>
            <person name="Mukai Y."/>
            <person name="Nagasaki H."/>
            <person name="Nagata Y."/>
            <person name="Naito S."/>
            <person name="Nakashima M."/>
            <person name="Nakama Y."/>
            <person name="Nakamichi Y."/>
            <person name="Nakamura M."/>
            <person name="Meguro A."/>
            <person name="Negishi M."/>
            <person name="Ohta I."/>
            <person name="Ohta T."/>
            <person name="Okamoto M."/>
            <person name="Ono N."/>
            <person name="Saji S."/>
            <person name="Sakaguchi M."/>
            <person name="Sakai K."/>
            <person name="Shibata M."/>
            <person name="Shimokawa T."/>
            <person name="Song J."/>
            <person name="Takazaki Y."/>
            <person name="Terasawa K."/>
            <person name="Tsugane M."/>
            <person name="Tsuji K."/>
            <person name="Ueda S."/>
            <person name="Waki K."/>
            <person name="Yamagata H."/>
            <person name="Yamamoto M."/>
            <person name="Yamamoto S."/>
            <person name="Yamane H."/>
            <person name="Yoshiki S."/>
            <person name="Yoshihara R."/>
            <person name="Yukawa K."/>
            <person name="Zhong H."/>
            <person name="Yano M."/>
            <person name="Yuan Q."/>
            <person name="Ouyang S."/>
            <person name="Liu J."/>
            <person name="Jones K.M."/>
            <person name="Gansberger K."/>
            <person name="Moffat K."/>
            <person name="Hill J."/>
            <person name="Bera J."/>
            <person name="Fadrosh D."/>
            <person name="Jin S."/>
            <person name="Johri S."/>
            <person name="Kim M."/>
            <person name="Overton L."/>
            <person name="Reardon M."/>
            <person name="Tsitrin T."/>
            <person name="Vuong H."/>
            <person name="Weaver B."/>
            <person name="Ciecko A."/>
            <person name="Tallon L."/>
            <person name="Jackson J."/>
            <person name="Pai G."/>
            <person name="Aken S.V."/>
            <person name="Utterback T."/>
            <person name="Reidmuller S."/>
            <person name="Feldblyum T."/>
            <person name="Hsiao J."/>
            <person name="Zismann V."/>
            <person name="Iobst S."/>
            <person name="de Vazeille A.R."/>
            <person name="Buell C.R."/>
            <person name="Ying K."/>
            <person name="Li Y."/>
            <person name="Lu T."/>
            <person name="Huang Y."/>
            <person name="Zhao Q."/>
            <person name="Feng Q."/>
            <person name="Zhang L."/>
            <person name="Zhu J."/>
            <person name="Weng Q."/>
            <person name="Mu J."/>
            <person name="Lu Y."/>
            <person name="Fan D."/>
            <person name="Liu Y."/>
            <person name="Guan J."/>
            <person name="Zhang Y."/>
            <person name="Yu S."/>
            <person name="Liu X."/>
            <person name="Zhang Y."/>
            <person name="Hong G."/>
            <person name="Han B."/>
            <person name="Choisne N."/>
            <person name="Demange N."/>
            <person name="Orjeda G."/>
            <person name="Samain S."/>
            <person name="Cattolico L."/>
            <person name="Pelletier E."/>
            <person name="Couloux A."/>
            <person name="Segurens B."/>
            <person name="Wincker P."/>
            <person name="D'Hont A."/>
            <person name="Scarpelli C."/>
            <person name="Weissenbach J."/>
            <person name="Salanoubat M."/>
            <person name="Quetier F."/>
            <person name="Yu Y."/>
            <person name="Kim H.R."/>
            <person name="Rambo T."/>
            <person name="Currie J."/>
            <person name="Collura K."/>
            <person name="Luo M."/>
            <person name="Yang T."/>
            <person name="Ammiraju J.S.S."/>
            <person name="Engler F."/>
            <person name="Soderlund C."/>
            <person name="Wing R.A."/>
            <person name="Palmer L.E."/>
            <person name="de la Bastide M."/>
            <person name="Spiegel L."/>
            <person name="Nascimento L."/>
            <person name="Zutavern T."/>
            <person name="O'Shaughnessy A."/>
            <person name="Dike S."/>
            <person name="Dedhia N."/>
            <person name="Preston R."/>
            <person name="Balija V."/>
            <person name="McCombie W.R."/>
            <person name="Chow T."/>
            <person name="Chen H."/>
            <person name="Chung M."/>
            <person name="Chen C."/>
            <person name="Shaw J."/>
            <person name="Wu H."/>
            <person name="Hsiao K."/>
            <person name="Chao Y."/>
            <person name="Chu M."/>
            <person name="Cheng C."/>
            <person name="Hour A."/>
            <person name="Lee P."/>
            <person name="Lin S."/>
            <person name="Lin Y."/>
            <person name="Liou J."/>
            <person name="Liu S."/>
            <person name="Hsing Y."/>
            <person name="Raghuvanshi S."/>
            <person name="Mohanty A."/>
            <person name="Bharti A.K."/>
            <person name="Gaur A."/>
            <person name="Gupta V."/>
            <person name="Kumar D."/>
            <person name="Ravi V."/>
            <person name="Vij S."/>
            <person name="Kapur A."/>
            <person name="Khurana P."/>
            <person name="Khurana P."/>
            <person name="Khurana J.P."/>
            <person name="Tyagi A.K."/>
            <person name="Gaikwad K."/>
            <person name="Singh A."/>
            <person name="Dalal V."/>
            <person name="Srivastava S."/>
            <person name="Dixit A."/>
            <person name="Pal A.K."/>
            <person name="Ghazi I.A."/>
            <person name="Yadav M."/>
            <person name="Pandit A."/>
            <person name="Bhargava A."/>
            <person name="Sureshbabu K."/>
            <person name="Batra K."/>
            <person name="Sharma T.R."/>
            <person name="Mohapatra T."/>
            <person name="Singh N.K."/>
            <person name="Messing J."/>
            <person name="Nelson A.B."/>
            <person name="Fuks G."/>
            <person name="Kavchok S."/>
            <person name="Keizer G."/>
            <person name="Linton E."/>
            <person name="Llaca V."/>
            <person name="Song R."/>
            <person name="Tanyolac B."/>
            <person name="Young S."/>
            <person name="Ho-Il K."/>
            <person name="Hahn J.H."/>
            <person name="Sangsakoo G."/>
            <person name="Vanavichit A."/>
            <person name="de Mattos Luiz.A.T."/>
            <person name="Zimmer P.D."/>
            <person name="Malone G."/>
            <person name="Dellagostin O."/>
            <person name="de Oliveira A.C."/>
            <person name="Bevan M."/>
            <person name="Bancroft I."/>
            <person name="Minx P."/>
            <person name="Cordum H."/>
            <person name="Wilson R."/>
            <person name="Cheng Z."/>
            <person name="Jin W."/>
            <person name="Jiang J."/>
            <person name="Leong S.A."/>
            <person name="Iwama H."/>
            <person name="Gojobori T."/>
            <person name="Itoh T."/>
            <person name="Niimura Y."/>
            <person name="Fujii Y."/>
            <person name="Habara T."/>
            <person name="Sakai H."/>
            <person name="Sato Y."/>
            <person name="Wilson G."/>
            <person name="Kumar K."/>
            <person name="McCouch S."/>
            <person name="Juretic N."/>
            <person name="Hoen D."/>
            <person name="Wright S."/>
            <person name="Bruskiewich R."/>
            <person name="Bureau T."/>
            <person name="Miyao A."/>
            <person name="Hirochika H."/>
            <person name="Nishikawa T."/>
            <person name="Kadowaki K."/>
            <person name="Sugiura M."/>
            <person name="Burr B."/>
            <person name="Sasaki T."/>
        </authorList>
    </citation>
    <scope>NUCLEOTIDE SEQUENCE [LARGE SCALE GENOMIC DNA]</scope>
    <source>
        <strain evidence="3">cv. Nipponbare</strain>
    </source>
</reference>
<gene>
    <name evidence="2" type="primary">P0690H04.5</name>
</gene>
<feature type="compositionally biased region" description="Low complexity" evidence="1">
    <location>
        <begin position="35"/>
        <end position="44"/>
    </location>
</feature>
<reference evidence="3" key="2">
    <citation type="journal article" date="2008" name="Nucleic Acids Res.">
        <title>The rice annotation project database (RAP-DB): 2008 update.</title>
        <authorList>
            <consortium name="The rice annotation project (RAP)"/>
        </authorList>
    </citation>
    <scope>GENOME REANNOTATION</scope>
    <source>
        <strain evidence="3">cv. Nipponbare</strain>
    </source>
</reference>
<evidence type="ECO:0000313" key="2">
    <source>
        <dbReference type="EMBL" id="BAD37289.1"/>
    </source>
</evidence>
<organism evidence="2 3">
    <name type="scientific">Oryza sativa subsp. japonica</name>
    <name type="common">Rice</name>
    <dbReference type="NCBI Taxonomy" id="39947"/>
    <lineage>
        <taxon>Eukaryota</taxon>
        <taxon>Viridiplantae</taxon>
        <taxon>Streptophyta</taxon>
        <taxon>Embryophyta</taxon>
        <taxon>Tracheophyta</taxon>
        <taxon>Spermatophyta</taxon>
        <taxon>Magnoliopsida</taxon>
        <taxon>Liliopsida</taxon>
        <taxon>Poales</taxon>
        <taxon>Poaceae</taxon>
        <taxon>BOP clade</taxon>
        <taxon>Oryzoideae</taxon>
        <taxon>Oryzeae</taxon>
        <taxon>Oryzinae</taxon>
        <taxon>Oryza</taxon>
        <taxon>Oryza sativa</taxon>
    </lineage>
</organism>
<dbReference type="Proteomes" id="UP000000763">
    <property type="component" value="Chromosome 6"/>
</dbReference>
<evidence type="ECO:0000313" key="3">
    <source>
        <dbReference type="Proteomes" id="UP000000763"/>
    </source>
</evidence>
<protein>
    <submittedName>
        <fullName evidence="2">Uncharacterized protein</fullName>
    </submittedName>
</protein>
<name>Q67X30_ORYSJ</name>
<feature type="region of interest" description="Disordered" evidence="1">
    <location>
        <begin position="33"/>
        <end position="55"/>
    </location>
</feature>